<dbReference type="SUPFAM" id="SSF54523">
    <property type="entry name" value="Pili subunits"/>
    <property type="match status" value="1"/>
</dbReference>
<feature type="domain" description="General secretion pathway GspH" evidence="12">
    <location>
        <begin position="55"/>
        <end position="156"/>
    </location>
</feature>
<dbReference type="NCBIfam" id="TIGR02532">
    <property type="entry name" value="IV_pilin_GFxxxE"/>
    <property type="match status" value="1"/>
</dbReference>
<evidence type="ECO:0000256" key="9">
    <source>
        <dbReference type="ARBA" id="ARBA00025772"/>
    </source>
</evidence>
<keyword evidence="7 11" id="KW-1133">Transmembrane helix</keyword>
<evidence type="ECO:0000256" key="4">
    <source>
        <dbReference type="ARBA" id="ARBA00022481"/>
    </source>
</evidence>
<evidence type="ECO:0000256" key="6">
    <source>
        <dbReference type="ARBA" id="ARBA00022692"/>
    </source>
</evidence>
<organism evidence="13 14">
    <name type="scientific">Acidithiobacillus thiooxidans ATCC 19377</name>
    <dbReference type="NCBI Taxonomy" id="637390"/>
    <lineage>
        <taxon>Bacteria</taxon>
        <taxon>Pseudomonadati</taxon>
        <taxon>Pseudomonadota</taxon>
        <taxon>Acidithiobacillia</taxon>
        <taxon>Acidithiobacillales</taxon>
        <taxon>Acidithiobacillaceae</taxon>
        <taxon>Acidithiobacillus</taxon>
    </lineage>
</organism>
<accession>A0A5P9XRM7</accession>
<dbReference type="GeneID" id="60696330"/>
<comment type="subcellular location">
    <subcellularLocation>
        <location evidence="1">Cell inner membrane</location>
        <topology evidence="1">Single-pass membrane protein</topology>
    </subcellularLocation>
</comment>
<reference evidence="13 14" key="1">
    <citation type="submission" date="2019-10" db="EMBL/GenBank/DDBJ databases">
        <authorList>
            <person name="Wang R."/>
        </authorList>
    </citation>
    <scope>NUCLEOTIDE SEQUENCE [LARGE SCALE GENOMIC DNA]</scope>
    <source>
        <strain evidence="13 14">ATCC 19377</strain>
    </source>
</reference>
<dbReference type="GO" id="GO:0015628">
    <property type="term" value="P:protein secretion by the type II secretion system"/>
    <property type="evidence" value="ECO:0007669"/>
    <property type="project" value="InterPro"/>
</dbReference>
<sequence length="193" mass="20100">MGGEGLPETLPEVWGKGFTLIELMVIIAIMAVIAAIAIPQYNIWMVRARIQGASGRLQQDITWAEGYAIRSGYPVQVSVSSGGTTGGCSWSITPAASNVQQQVPQMSTAEFASRYPNTVCNTITGSSFSSSFSITPTGMVYGSNNTITGSAVTFGSAGKNAATYGYWLTLLSGAGNVRNCATSGSNSSVCNLQ</sequence>
<keyword evidence="8 11" id="KW-0472">Membrane</keyword>
<dbReference type="PANTHER" id="PTHR30093:SF41">
    <property type="entry name" value="TYPE II SECRETION SYSTEM PROTEIN H"/>
    <property type="match status" value="1"/>
</dbReference>
<evidence type="ECO:0000256" key="5">
    <source>
        <dbReference type="ARBA" id="ARBA00022519"/>
    </source>
</evidence>
<dbReference type="AlphaFoldDB" id="A0A5P9XRM7"/>
<dbReference type="GO" id="GO:0015627">
    <property type="term" value="C:type II protein secretion system complex"/>
    <property type="evidence" value="ECO:0007669"/>
    <property type="project" value="InterPro"/>
</dbReference>
<dbReference type="PANTHER" id="PTHR30093">
    <property type="entry name" value="GENERAL SECRETION PATHWAY PROTEIN G"/>
    <property type="match status" value="1"/>
</dbReference>
<dbReference type="Gene3D" id="3.30.700.10">
    <property type="entry name" value="Glycoprotein, Type 4 Pilin"/>
    <property type="match status" value="1"/>
</dbReference>
<evidence type="ECO:0000313" key="14">
    <source>
        <dbReference type="Proteomes" id="UP000363590"/>
    </source>
</evidence>
<evidence type="ECO:0000256" key="3">
    <source>
        <dbReference type="ARBA" id="ARBA00022475"/>
    </source>
</evidence>
<keyword evidence="3" id="KW-1003">Cell membrane</keyword>
<evidence type="ECO:0000256" key="8">
    <source>
        <dbReference type="ARBA" id="ARBA00023136"/>
    </source>
</evidence>
<keyword evidence="4" id="KW-0488">Methylation</keyword>
<dbReference type="Pfam" id="PF07963">
    <property type="entry name" value="N_methyl"/>
    <property type="match status" value="1"/>
</dbReference>
<evidence type="ECO:0000259" key="12">
    <source>
        <dbReference type="Pfam" id="PF12019"/>
    </source>
</evidence>
<dbReference type="Proteomes" id="UP000363590">
    <property type="component" value="Chromosome"/>
</dbReference>
<dbReference type="EMBL" id="CP045571">
    <property type="protein sequence ID" value="QFX96289.1"/>
    <property type="molecule type" value="Genomic_DNA"/>
</dbReference>
<feature type="transmembrane region" description="Helical" evidence="11">
    <location>
        <begin position="20"/>
        <end position="39"/>
    </location>
</feature>
<evidence type="ECO:0000256" key="2">
    <source>
        <dbReference type="ARBA" id="ARBA00021549"/>
    </source>
</evidence>
<evidence type="ECO:0000256" key="11">
    <source>
        <dbReference type="SAM" id="Phobius"/>
    </source>
</evidence>
<dbReference type="InterPro" id="IPR012902">
    <property type="entry name" value="N_methyl_site"/>
</dbReference>
<proteinExistence type="inferred from homology"/>
<dbReference type="InterPro" id="IPR022346">
    <property type="entry name" value="T2SS_GspH"/>
</dbReference>
<evidence type="ECO:0000256" key="1">
    <source>
        <dbReference type="ARBA" id="ARBA00004377"/>
    </source>
</evidence>
<dbReference type="KEGG" id="atx:GCD22_02039"/>
<dbReference type="PROSITE" id="PS00409">
    <property type="entry name" value="PROKAR_NTER_METHYL"/>
    <property type="match status" value="1"/>
</dbReference>
<dbReference type="InterPro" id="IPR045584">
    <property type="entry name" value="Pilin-like"/>
</dbReference>
<keyword evidence="6 11" id="KW-0812">Transmembrane</keyword>
<evidence type="ECO:0000256" key="7">
    <source>
        <dbReference type="ARBA" id="ARBA00022989"/>
    </source>
</evidence>
<gene>
    <name evidence="13" type="ORF">GCD22_02039</name>
</gene>
<dbReference type="GO" id="GO:0005886">
    <property type="term" value="C:plasma membrane"/>
    <property type="evidence" value="ECO:0007669"/>
    <property type="project" value="UniProtKB-SubCell"/>
</dbReference>
<keyword evidence="5" id="KW-0997">Cell inner membrane</keyword>
<dbReference type="Pfam" id="PF12019">
    <property type="entry name" value="GspH"/>
    <property type="match status" value="1"/>
</dbReference>
<comment type="similarity">
    <text evidence="9">Belongs to the GSP H family.</text>
</comment>
<dbReference type="RefSeq" id="WP_031573350.1">
    <property type="nucleotide sequence ID" value="NZ_CP045571.1"/>
</dbReference>
<name>A0A5P9XRM7_ACITH</name>
<evidence type="ECO:0000256" key="10">
    <source>
        <dbReference type="ARBA" id="ARBA00030775"/>
    </source>
</evidence>
<protein>
    <recommendedName>
        <fullName evidence="2">Type II secretion system protein H</fullName>
    </recommendedName>
    <alternativeName>
        <fullName evidence="10">General secretion pathway protein H</fullName>
    </alternativeName>
</protein>
<evidence type="ECO:0000313" key="13">
    <source>
        <dbReference type="EMBL" id="QFX96289.1"/>
    </source>
</evidence>